<keyword evidence="3 7" id="KW-0963">Cytoplasm</keyword>
<dbReference type="PROSITE" id="PS01279">
    <property type="entry name" value="PCMT"/>
    <property type="match status" value="1"/>
</dbReference>
<dbReference type="GO" id="GO:0004719">
    <property type="term" value="F:protein-L-isoaspartate (D-aspartate) O-methyltransferase activity"/>
    <property type="evidence" value="ECO:0007669"/>
    <property type="project" value="UniProtKB-UniRule"/>
</dbReference>
<dbReference type="NCBIfam" id="TIGR00080">
    <property type="entry name" value="pimt"/>
    <property type="match status" value="1"/>
</dbReference>
<keyword evidence="6 7" id="KW-0949">S-adenosyl-L-methionine</keyword>
<keyword evidence="4 7" id="KW-0489">Methyltransferase</keyword>
<dbReference type="EC" id="2.1.1.77" evidence="7"/>
<evidence type="ECO:0000256" key="5">
    <source>
        <dbReference type="ARBA" id="ARBA00022679"/>
    </source>
</evidence>
<protein>
    <recommendedName>
        <fullName evidence="7">Protein-L-isoaspartate O-methyltransferase</fullName>
        <ecNumber evidence="7">2.1.1.77</ecNumber>
    </recommendedName>
    <alternativeName>
        <fullName evidence="7">L-isoaspartyl protein carboxyl methyltransferase</fullName>
    </alternativeName>
    <alternativeName>
        <fullName evidence="7">Protein L-isoaspartyl methyltransferase</fullName>
    </alternativeName>
    <alternativeName>
        <fullName evidence="7">Protein-beta-aspartate methyltransferase</fullName>
        <shortName evidence="7">PIMT</shortName>
    </alternativeName>
</protein>
<sequence>MNIDFKKERETMVEQHLAARGITDQNVLDAFLEVPREEFVPDKYKEIAYVDRPLPIGNGATISQPYTVALMCQIISVDKDSKVLDIGAGSGYESAILSLICKEVIAMERIKELADSARDRLERLGYDNVKVIHGDGSEGYKRKAPYDAIKVAATTEQITDAWRDQLKVGGKLVYPELLNDVQKLVEATKTQDGFTLTTHGYVKFVPLLKGTE</sequence>
<dbReference type="PATRIC" id="fig|1641389.3.peg.642"/>
<comment type="function">
    <text evidence="7">Catalyzes the methyl esterification of L-isoaspartyl residues in peptides and proteins that result from spontaneous decomposition of normal L-aspartyl and L-asparaginyl residues. It plays a role in the repair and/or degradation of damaged proteins.</text>
</comment>
<evidence type="ECO:0000256" key="4">
    <source>
        <dbReference type="ARBA" id="ARBA00022603"/>
    </source>
</evidence>
<comment type="subcellular location">
    <subcellularLocation>
        <location evidence="1 7">Cytoplasm</location>
    </subcellularLocation>
</comment>
<dbReference type="NCBIfam" id="NF001453">
    <property type="entry name" value="PRK00312.1"/>
    <property type="match status" value="1"/>
</dbReference>
<organism evidence="8 9">
    <name type="scientific">candidate division WS6 bacterium 34_10</name>
    <dbReference type="NCBI Taxonomy" id="1641389"/>
    <lineage>
        <taxon>Bacteria</taxon>
        <taxon>Candidatus Dojkabacteria</taxon>
    </lineage>
</organism>
<dbReference type="CDD" id="cd02440">
    <property type="entry name" value="AdoMet_MTases"/>
    <property type="match status" value="1"/>
</dbReference>
<dbReference type="FunFam" id="3.40.50.150:FF:000010">
    <property type="entry name" value="Protein-L-isoaspartate O-methyltransferase"/>
    <property type="match status" value="1"/>
</dbReference>
<dbReference type="PANTHER" id="PTHR11579:SF0">
    <property type="entry name" value="PROTEIN-L-ISOASPARTATE(D-ASPARTATE) O-METHYLTRANSFERASE"/>
    <property type="match status" value="1"/>
</dbReference>
<dbReference type="GO" id="GO:0032259">
    <property type="term" value="P:methylation"/>
    <property type="evidence" value="ECO:0007669"/>
    <property type="project" value="UniProtKB-KW"/>
</dbReference>
<dbReference type="InterPro" id="IPR029063">
    <property type="entry name" value="SAM-dependent_MTases_sf"/>
</dbReference>
<reference evidence="9" key="1">
    <citation type="journal article" date="2015" name="MBio">
        <title>Genome-Resolved Metagenomic Analysis Reveals Roles for Candidate Phyla and Other Microbial Community Members in Biogeochemical Transformations in Oil Reservoirs.</title>
        <authorList>
            <person name="Hu P."/>
            <person name="Tom L."/>
            <person name="Singh A."/>
            <person name="Thomas B.C."/>
            <person name="Baker B.J."/>
            <person name="Piceno Y.M."/>
            <person name="Andersen G.L."/>
            <person name="Banfield J.F."/>
        </authorList>
    </citation>
    <scope>NUCLEOTIDE SEQUENCE [LARGE SCALE GENOMIC DNA]</scope>
</reference>
<dbReference type="GO" id="GO:0030091">
    <property type="term" value="P:protein repair"/>
    <property type="evidence" value="ECO:0007669"/>
    <property type="project" value="UniProtKB-UniRule"/>
</dbReference>
<evidence type="ECO:0000313" key="8">
    <source>
        <dbReference type="EMBL" id="KUK77105.1"/>
    </source>
</evidence>
<dbReference type="EMBL" id="LGGO01000066">
    <property type="protein sequence ID" value="KUK77105.1"/>
    <property type="molecule type" value="Genomic_DNA"/>
</dbReference>
<name>A0A101HHS5_9BACT</name>
<feature type="active site" evidence="7">
    <location>
        <position position="63"/>
    </location>
</feature>
<gene>
    <name evidence="7" type="primary">pcm</name>
    <name evidence="8" type="ORF">XD93_0536</name>
</gene>
<comment type="similarity">
    <text evidence="2 7">Belongs to the methyltransferase superfamily. L-isoaspartyl/D-aspartyl protein methyltransferase family.</text>
</comment>
<evidence type="ECO:0000256" key="1">
    <source>
        <dbReference type="ARBA" id="ARBA00004496"/>
    </source>
</evidence>
<dbReference type="PANTHER" id="PTHR11579">
    <property type="entry name" value="PROTEIN-L-ISOASPARTATE O-METHYLTRANSFERASE"/>
    <property type="match status" value="1"/>
</dbReference>
<comment type="catalytic activity">
    <reaction evidence="7">
        <text>[protein]-L-isoaspartate + S-adenosyl-L-methionine = [protein]-L-isoaspartate alpha-methyl ester + S-adenosyl-L-homocysteine</text>
        <dbReference type="Rhea" id="RHEA:12705"/>
        <dbReference type="Rhea" id="RHEA-COMP:12143"/>
        <dbReference type="Rhea" id="RHEA-COMP:12144"/>
        <dbReference type="ChEBI" id="CHEBI:57856"/>
        <dbReference type="ChEBI" id="CHEBI:59789"/>
        <dbReference type="ChEBI" id="CHEBI:90596"/>
        <dbReference type="ChEBI" id="CHEBI:90598"/>
        <dbReference type="EC" id="2.1.1.77"/>
    </reaction>
</comment>
<evidence type="ECO:0000256" key="3">
    <source>
        <dbReference type="ARBA" id="ARBA00022490"/>
    </source>
</evidence>
<evidence type="ECO:0000256" key="2">
    <source>
        <dbReference type="ARBA" id="ARBA00005369"/>
    </source>
</evidence>
<dbReference type="HAMAP" id="MF_00090">
    <property type="entry name" value="PIMT"/>
    <property type="match status" value="1"/>
</dbReference>
<evidence type="ECO:0000256" key="6">
    <source>
        <dbReference type="ARBA" id="ARBA00022691"/>
    </source>
</evidence>
<proteinExistence type="inferred from homology"/>
<dbReference type="Gene3D" id="3.40.50.150">
    <property type="entry name" value="Vaccinia Virus protein VP39"/>
    <property type="match status" value="1"/>
</dbReference>
<dbReference type="Proteomes" id="UP000053904">
    <property type="component" value="Unassembled WGS sequence"/>
</dbReference>
<dbReference type="AlphaFoldDB" id="A0A101HHS5"/>
<evidence type="ECO:0000313" key="9">
    <source>
        <dbReference type="Proteomes" id="UP000053904"/>
    </source>
</evidence>
<evidence type="ECO:0000256" key="7">
    <source>
        <dbReference type="HAMAP-Rule" id="MF_00090"/>
    </source>
</evidence>
<dbReference type="Pfam" id="PF01135">
    <property type="entry name" value="PCMT"/>
    <property type="match status" value="1"/>
</dbReference>
<dbReference type="SUPFAM" id="SSF53335">
    <property type="entry name" value="S-adenosyl-L-methionine-dependent methyltransferases"/>
    <property type="match status" value="1"/>
</dbReference>
<accession>A0A101HHS5</accession>
<dbReference type="GO" id="GO:0005737">
    <property type="term" value="C:cytoplasm"/>
    <property type="evidence" value="ECO:0007669"/>
    <property type="project" value="UniProtKB-SubCell"/>
</dbReference>
<comment type="caution">
    <text evidence="8">The sequence shown here is derived from an EMBL/GenBank/DDBJ whole genome shotgun (WGS) entry which is preliminary data.</text>
</comment>
<dbReference type="InterPro" id="IPR000682">
    <property type="entry name" value="PCMT"/>
</dbReference>
<keyword evidence="5 7" id="KW-0808">Transferase</keyword>